<dbReference type="NCBIfam" id="TIGR02459">
    <property type="entry name" value="CbtB"/>
    <property type="match status" value="1"/>
</dbReference>
<feature type="transmembrane region" description="Helical" evidence="1">
    <location>
        <begin position="16"/>
        <end position="36"/>
    </location>
</feature>
<keyword evidence="3" id="KW-1185">Reference proteome</keyword>
<keyword evidence="1" id="KW-0472">Membrane</keyword>
<evidence type="ECO:0000313" key="3">
    <source>
        <dbReference type="Proteomes" id="UP000199377"/>
    </source>
</evidence>
<dbReference type="EMBL" id="FOQH01000003">
    <property type="protein sequence ID" value="SFH97293.1"/>
    <property type="molecule type" value="Genomic_DNA"/>
</dbReference>
<keyword evidence="1" id="KW-1133">Transmembrane helix</keyword>
<sequence length="57" mass="5889">MTTASKSASRALDRELLAVVFAIVAGGFLVFGAGFANSAALHDAGHDSRHSMAFPCH</sequence>
<dbReference type="AlphaFoldDB" id="A0A1I3EEH5"/>
<dbReference type="Proteomes" id="UP000199377">
    <property type="component" value="Unassembled WGS sequence"/>
</dbReference>
<accession>A0A1I3EEH5</accession>
<keyword evidence="1" id="KW-0812">Transmembrane</keyword>
<protein>
    <submittedName>
        <fullName evidence="2">Cobalt transporter subunit CbtB</fullName>
    </submittedName>
</protein>
<dbReference type="STRING" id="1114924.SAMN05216258_103328"/>
<reference evidence="2 3" key="1">
    <citation type="submission" date="2016-10" db="EMBL/GenBank/DDBJ databases">
        <authorList>
            <person name="de Groot N.N."/>
        </authorList>
    </citation>
    <scope>NUCLEOTIDE SEQUENCE [LARGE SCALE GENOMIC DNA]</scope>
    <source>
        <strain evidence="2 3">CGMCC 1.11030</strain>
    </source>
</reference>
<dbReference type="InterPro" id="IPR012667">
    <property type="entry name" value="CbtB_put"/>
</dbReference>
<evidence type="ECO:0000313" key="2">
    <source>
        <dbReference type="EMBL" id="SFH97293.1"/>
    </source>
</evidence>
<organism evidence="2 3">
    <name type="scientific">Albimonas pacifica</name>
    <dbReference type="NCBI Taxonomy" id="1114924"/>
    <lineage>
        <taxon>Bacteria</taxon>
        <taxon>Pseudomonadati</taxon>
        <taxon>Pseudomonadota</taxon>
        <taxon>Alphaproteobacteria</taxon>
        <taxon>Rhodobacterales</taxon>
        <taxon>Paracoccaceae</taxon>
        <taxon>Albimonas</taxon>
    </lineage>
</organism>
<name>A0A1I3EEH5_9RHOB</name>
<evidence type="ECO:0000256" key="1">
    <source>
        <dbReference type="SAM" id="Phobius"/>
    </source>
</evidence>
<proteinExistence type="predicted"/>
<dbReference type="Pfam" id="PF09489">
    <property type="entry name" value="CbtB"/>
    <property type="match status" value="1"/>
</dbReference>
<gene>
    <name evidence="2" type="ORF">SAMN05216258_103328</name>
</gene>
<dbReference type="RefSeq" id="WP_092859106.1">
    <property type="nucleotide sequence ID" value="NZ_FOQH01000003.1"/>
</dbReference>